<keyword evidence="3" id="KW-0406">Ion transport</keyword>
<evidence type="ECO:0000256" key="1">
    <source>
        <dbReference type="ARBA" id="ARBA00005901"/>
    </source>
</evidence>
<reference evidence="4 5" key="1">
    <citation type="journal article" date="2016" name="Environ. Microbiol.">
        <title>Genomic resolution of a cold subsurface aquifer community provides metabolic insights for novel microbes adapted to high CO concentrations.</title>
        <authorList>
            <person name="Probst A.J."/>
            <person name="Castelle C.J."/>
            <person name="Singh A."/>
            <person name="Brown C.T."/>
            <person name="Anantharaman K."/>
            <person name="Sharon I."/>
            <person name="Hug L.A."/>
            <person name="Burstein D."/>
            <person name="Emerson J.B."/>
            <person name="Thomas B.C."/>
            <person name="Banfield J.F."/>
        </authorList>
    </citation>
    <scope>NUCLEOTIDE SEQUENCE [LARGE SCALE GENOMIC DNA]</scope>
    <source>
        <strain evidence="4">CG1_02_38_46</strain>
    </source>
</reference>
<gene>
    <name evidence="4" type="ORF">AUJ66_05200</name>
</gene>
<dbReference type="AlphaFoldDB" id="A0A1J4SBJ7"/>
<evidence type="ECO:0000256" key="2">
    <source>
        <dbReference type="ARBA" id="ARBA00022448"/>
    </source>
</evidence>
<proteinExistence type="inferred from homology"/>
<dbReference type="GO" id="GO:0033178">
    <property type="term" value="C:proton-transporting two-sector ATPase complex, catalytic domain"/>
    <property type="evidence" value="ECO:0007669"/>
    <property type="project" value="InterPro"/>
</dbReference>
<dbReference type="STRING" id="1817893.AUJ66_05200"/>
<organism evidence="4 5">
    <name type="scientific">Candidatus Desantisbacteria bacterium CG1_02_38_46</name>
    <dbReference type="NCBI Taxonomy" id="1817893"/>
    <lineage>
        <taxon>Bacteria</taxon>
        <taxon>Candidatus Desantisiibacteriota</taxon>
    </lineage>
</organism>
<dbReference type="Proteomes" id="UP000182278">
    <property type="component" value="Unassembled WGS sequence"/>
</dbReference>
<accession>A0A1J4SBJ7</accession>
<comment type="similarity">
    <text evidence="1">Belongs to the V-ATPase E subunit family.</text>
</comment>
<name>A0A1J4SBJ7_9BACT</name>
<dbReference type="SUPFAM" id="SSF160527">
    <property type="entry name" value="V-type ATPase subunit E-like"/>
    <property type="match status" value="1"/>
</dbReference>
<dbReference type="EMBL" id="MNUO01000076">
    <property type="protein sequence ID" value="OIN96833.1"/>
    <property type="molecule type" value="Genomic_DNA"/>
</dbReference>
<dbReference type="InterPro" id="IPR002842">
    <property type="entry name" value="ATPase_V1_Esu"/>
</dbReference>
<evidence type="ECO:0000256" key="3">
    <source>
        <dbReference type="ARBA" id="ARBA00023065"/>
    </source>
</evidence>
<dbReference type="Pfam" id="PF01991">
    <property type="entry name" value="vATP-synt_E"/>
    <property type="match status" value="1"/>
</dbReference>
<dbReference type="Gene3D" id="3.30.2320.30">
    <property type="entry name" value="ATP synthase, E subunit, C-terminal"/>
    <property type="match status" value="1"/>
</dbReference>
<evidence type="ECO:0000313" key="5">
    <source>
        <dbReference type="Proteomes" id="UP000182278"/>
    </source>
</evidence>
<dbReference type="InterPro" id="IPR038495">
    <property type="entry name" value="ATPase_E_C"/>
</dbReference>
<evidence type="ECO:0000313" key="4">
    <source>
        <dbReference type="EMBL" id="OIN96833.1"/>
    </source>
</evidence>
<dbReference type="GO" id="GO:0046961">
    <property type="term" value="F:proton-transporting ATPase activity, rotational mechanism"/>
    <property type="evidence" value="ECO:0007669"/>
    <property type="project" value="InterPro"/>
</dbReference>
<keyword evidence="2" id="KW-0813">Transport</keyword>
<protein>
    <recommendedName>
        <fullName evidence="6">V-ATPase subunit E</fullName>
    </recommendedName>
</protein>
<evidence type="ECO:0008006" key="6">
    <source>
        <dbReference type="Google" id="ProtNLM"/>
    </source>
</evidence>
<comment type="caution">
    <text evidence="4">The sequence shown here is derived from an EMBL/GenBank/DDBJ whole genome shotgun (WGS) entry which is preliminary data.</text>
</comment>
<sequence length="195" mass="22309">MSIEAIIDKIIGDARREAEKIRTEAQEKVDEIEKMGRSNIKDTCSRILQKSSEESKQKIQRLKIASNMEFRKGELEEKQAAISLAFDLALKEIQNLGKVEYQKLIEDEFLNAEGVEEVIIPPDEKRVDEEFLTKINKLLTQKGKKGNLKLSNEKRSIPGGGFMLKKGNVYINNAFNILLESIRNQIELKISEILF</sequence>